<reference evidence="7" key="1">
    <citation type="submission" date="2021-12" db="EMBL/GenBank/DDBJ databases">
        <authorList>
            <person name="Zaccaron A."/>
            <person name="Stergiopoulos I."/>
        </authorList>
    </citation>
    <scope>NUCLEOTIDE SEQUENCE</scope>
    <source>
        <strain evidence="7">Race5_Kim</strain>
    </source>
</reference>
<dbReference type="AlphaFoldDB" id="A0A9Q8LG27"/>
<dbReference type="EMBL" id="CP090166">
    <property type="protein sequence ID" value="UJO16835.1"/>
    <property type="molecule type" value="Genomic_DNA"/>
</dbReference>
<evidence type="ECO:0000256" key="5">
    <source>
        <dbReference type="SAM" id="MobiDB-lite"/>
    </source>
</evidence>
<reference evidence="7" key="2">
    <citation type="journal article" date="2022" name="Microb. Genom.">
        <title>A chromosome-scale genome assembly of the tomato pathogen Cladosporium fulvum reveals a compartmentalized genome architecture and the presence of a dispensable chromosome.</title>
        <authorList>
            <person name="Zaccaron A.Z."/>
            <person name="Chen L.H."/>
            <person name="Samaras A."/>
            <person name="Stergiopoulos I."/>
        </authorList>
    </citation>
    <scope>NUCLEOTIDE SEQUENCE</scope>
    <source>
        <strain evidence="7">Race5_Kim</strain>
    </source>
</reference>
<sequence>MYTQTYKSPPPRRQVRHPSTHKDLPHTTANYLNTLNTLYTLYTMSNANSQGLTGTMACGLGPHVLVSPAVTPCGHHFCTACLQRYIETADICPICNAILVHRETVAFQQAPHAPATSLQNDRARVANLQQHLLPEATWGSLGVVRSTAPPTQQSSAAEDTTALDTLAEVASAAPPVDTARSASQGSPKPEERSPGNGQRKKKEN</sequence>
<feature type="domain" description="RING-type" evidence="6">
    <location>
        <begin position="58"/>
        <end position="96"/>
    </location>
</feature>
<dbReference type="Pfam" id="PF13639">
    <property type="entry name" value="zf-RING_2"/>
    <property type="match status" value="1"/>
</dbReference>
<accession>A0A9Q8LG27</accession>
<dbReference type="InterPro" id="IPR013083">
    <property type="entry name" value="Znf_RING/FYVE/PHD"/>
</dbReference>
<evidence type="ECO:0000256" key="1">
    <source>
        <dbReference type="ARBA" id="ARBA00022723"/>
    </source>
</evidence>
<organism evidence="7 8">
    <name type="scientific">Passalora fulva</name>
    <name type="common">Tomato leaf mold</name>
    <name type="synonym">Cladosporium fulvum</name>
    <dbReference type="NCBI Taxonomy" id="5499"/>
    <lineage>
        <taxon>Eukaryota</taxon>
        <taxon>Fungi</taxon>
        <taxon>Dikarya</taxon>
        <taxon>Ascomycota</taxon>
        <taxon>Pezizomycotina</taxon>
        <taxon>Dothideomycetes</taxon>
        <taxon>Dothideomycetidae</taxon>
        <taxon>Mycosphaerellales</taxon>
        <taxon>Mycosphaerellaceae</taxon>
        <taxon>Fulvia</taxon>
    </lineage>
</organism>
<dbReference type="SUPFAM" id="SSF57850">
    <property type="entry name" value="RING/U-box"/>
    <property type="match status" value="1"/>
</dbReference>
<dbReference type="Proteomes" id="UP000756132">
    <property type="component" value="Chromosome 4"/>
</dbReference>
<dbReference type="InterPro" id="IPR017907">
    <property type="entry name" value="Znf_RING_CS"/>
</dbReference>
<evidence type="ECO:0000313" key="7">
    <source>
        <dbReference type="EMBL" id="UJO16835.1"/>
    </source>
</evidence>
<dbReference type="RefSeq" id="XP_047761201.1">
    <property type="nucleotide sequence ID" value="XM_047903900.1"/>
</dbReference>
<evidence type="ECO:0000259" key="6">
    <source>
        <dbReference type="PROSITE" id="PS50089"/>
    </source>
</evidence>
<dbReference type="GO" id="GO:0008270">
    <property type="term" value="F:zinc ion binding"/>
    <property type="evidence" value="ECO:0007669"/>
    <property type="project" value="UniProtKB-KW"/>
</dbReference>
<keyword evidence="3" id="KW-0862">Zinc</keyword>
<dbReference type="OrthoDB" id="6270329at2759"/>
<feature type="region of interest" description="Disordered" evidence="5">
    <location>
        <begin position="166"/>
        <end position="204"/>
    </location>
</feature>
<dbReference type="PROSITE" id="PS50089">
    <property type="entry name" value="ZF_RING_2"/>
    <property type="match status" value="1"/>
</dbReference>
<evidence type="ECO:0000256" key="2">
    <source>
        <dbReference type="ARBA" id="ARBA00022771"/>
    </source>
</evidence>
<keyword evidence="8" id="KW-1185">Reference proteome</keyword>
<keyword evidence="1" id="KW-0479">Metal-binding</keyword>
<gene>
    <name evidence="7" type="ORF">CLAFUR5_04752</name>
</gene>
<dbReference type="Gene3D" id="3.30.40.10">
    <property type="entry name" value="Zinc/RING finger domain, C3HC4 (zinc finger)"/>
    <property type="match status" value="1"/>
</dbReference>
<dbReference type="KEGG" id="ffu:CLAFUR5_04752"/>
<evidence type="ECO:0000313" key="8">
    <source>
        <dbReference type="Proteomes" id="UP000756132"/>
    </source>
</evidence>
<protein>
    <recommendedName>
        <fullName evidence="6">RING-type domain-containing protein</fullName>
    </recommendedName>
</protein>
<proteinExistence type="predicted"/>
<keyword evidence="2 4" id="KW-0863">Zinc-finger</keyword>
<feature type="region of interest" description="Disordered" evidence="5">
    <location>
        <begin position="1"/>
        <end position="27"/>
    </location>
</feature>
<dbReference type="InterPro" id="IPR001841">
    <property type="entry name" value="Znf_RING"/>
</dbReference>
<dbReference type="PROSITE" id="PS00518">
    <property type="entry name" value="ZF_RING_1"/>
    <property type="match status" value="1"/>
</dbReference>
<evidence type="ECO:0000256" key="4">
    <source>
        <dbReference type="PROSITE-ProRule" id="PRU00175"/>
    </source>
</evidence>
<evidence type="ECO:0000256" key="3">
    <source>
        <dbReference type="ARBA" id="ARBA00022833"/>
    </source>
</evidence>
<dbReference type="GeneID" id="71984630"/>
<name>A0A9Q8LG27_PASFU</name>